<dbReference type="GO" id="GO:0102965">
    <property type="term" value="F:alcohol-forming long-chain fatty acyl-CoA reductase activity"/>
    <property type="evidence" value="ECO:0007669"/>
    <property type="project" value="UniProtKB-EC"/>
</dbReference>
<sequence length="308" mass="36828">MRYEYSIIGDWPNTYTFTKAITENLISINEYDLPISIFRPSIVGCTKSEPYPGWFENMTGPPGIITGIMVGFLRAVLVDESKVFDLVPADYTVNALIGVMWETVNRYQRDDRIKKKPKIYNYVSGVECPLTWGKYIKEMHVHYHKAPPFRAIWYVFSICYTNLWTGQFLRFWLHRIPAVFVDLLLRVNGQKPKMMKMYSKTENLMDLYYTFSTKEWKFDNTNTRQLWSTMNPEERVLFKFNFEEFDWLSYIKCYYYGIRKYILHEDTDNISKALAKNRKLFWLHNFCIVVLIFVVLQICWVFLSRIIC</sequence>
<dbReference type="GO" id="GO:0005777">
    <property type="term" value="C:peroxisome"/>
    <property type="evidence" value="ECO:0007669"/>
    <property type="project" value="TreeGrafter"/>
</dbReference>
<comment type="similarity">
    <text evidence="1 4">Belongs to the fatty acyl-CoA reductase family.</text>
</comment>
<keyword evidence="2 4" id="KW-0444">Lipid biosynthesis</keyword>
<keyword evidence="4" id="KW-0560">Oxidoreductase</keyword>
<evidence type="ECO:0000256" key="1">
    <source>
        <dbReference type="ARBA" id="ARBA00005928"/>
    </source>
</evidence>
<comment type="function">
    <text evidence="4">Catalyzes the reduction of fatty acyl-CoA to fatty alcohols.</text>
</comment>
<keyword evidence="4" id="KW-0521">NADP</keyword>
<keyword evidence="4" id="KW-0812">Transmembrane</keyword>
<dbReference type="InterPro" id="IPR026055">
    <property type="entry name" value="FAR"/>
</dbReference>
<dbReference type="Pfam" id="PF07993">
    <property type="entry name" value="NAD_binding_4"/>
    <property type="match status" value="1"/>
</dbReference>
<dbReference type="SUPFAM" id="SSF51735">
    <property type="entry name" value="NAD(P)-binding Rossmann-fold domains"/>
    <property type="match status" value="1"/>
</dbReference>
<dbReference type="Gene3D" id="3.40.50.720">
    <property type="entry name" value="NAD(P)-binding Rossmann-like Domain"/>
    <property type="match status" value="1"/>
</dbReference>
<dbReference type="OrthoDB" id="429813at2759"/>
<organism evidence="7 8">
    <name type="scientific">Cinara cedri</name>
    <dbReference type="NCBI Taxonomy" id="506608"/>
    <lineage>
        <taxon>Eukaryota</taxon>
        <taxon>Metazoa</taxon>
        <taxon>Ecdysozoa</taxon>
        <taxon>Arthropoda</taxon>
        <taxon>Hexapoda</taxon>
        <taxon>Insecta</taxon>
        <taxon>Pterygota</taxon>
        <taxon>Neoptera</taxon>
        <taxon>Paraneoptera</taxon>
        <taxon>Hemiptera</taxon>
        <taxon>Sternorrhyncha</taxon>
        <taxon>Aphidomorpha</taxon>
        <taxon>Aphidoidea</taxon>
        <taxon>Aphididae</taxon>
        <taxon>Lachninae</taxon>
        <taxon>Cinara</taxon>
    </lineage>
</organism>
<comment type="catalytic activity">
    <reaction evidence="4">
        <text>a long-chain fatty acyl-CoA + 2 NADPH + 2 H(+) = a long-chain primary fatty alcohol + 2 NADP(+) + CoA</text>
        <dbReference type="Rhea" id="RHEA:52716"/>
        <dbReference type="ChEBI" id="CHEBI:15378"/>
        <dbReference type="ChEBI" id="CHEBI:57287"/>
        <dbReference type="ChEBI" id="CHEBI:57783"/>
        <dbReference type="ChEBI" id="CHEBI:58349"/>
        <dbReference type="ChEBI" id="CHEBI:77396"/>
        <dbReference type="ChEBI" id="CHEBI:83139"/>
        <dbReference type="EC" id="1.2.1.84"/>
    </reaction>
</comment>
<dbReference type="GO" id="GO:0080019">
    <property type="term" value="F:alcohol-forming very long-chain fatty acyl-CoA reductase activity"/>
    <property type="evidence" value="ECO:0007669"/>
    <property type="project" value="InterPro"/>
</dbReference>
<evidence type="ECO:0000313" key="7">
    <source>
        <dbReference type="EMBL" id="VVC38915.1"/>
    </source>
</evidence>
<dbReference type="InterPro" id="IPR013120">
    <property type="entry name" value="FAR_NAD-bd"/>
</dbReference>
<name>A0A5E4N2S7_9HEMI</name>
<dbReference type="InterPro" id="IPR036291">
    <property type="entry name" value="NAD(P)-bd_dom_sf"/>
</dbReference>
<dbReference type="EMBL" id="CABPRJ010001520">
    <property type="protein sequence ID" value="VVC38915.1"/>
    <property type="molecule type" value="Genomic_DNA"/>
</dbReference>
<feature type="domain" description="Fatty acyl-CoA reductase C-terminal" evidence="5">
    <location>
        <begin position="173"/>
        <end position="265"/>
    </location>
</feature>
<evidence type="ECO:0000259" key="6">
    <source>
        <dbReference type="Pfam" id="PF07993"/>
    </source>
</evidence>
<accession>A0A5E4N2S7</accession>
<dbReference type="Proteomes" id="UP000325440">
    <property type="component" value="Unassembled WGS sequence"/>
</dbReference>
<evidence type="ECO:0000256" key="3">
    <source>
        <dbReference type="ARBA" id="ARBA00023098"/>
    </source>
</evidence>
<evidence type="ECO:0000256" key="2">
    <source>
        <dbReference type="ARBA" id="ARBA00022516"/>
    </source>
</evidence>
<dbReference type="Pfam" id="PF03015">
    <property type="entry name" value="Sterile"/>
    <property type="match status" value="1"/>
</dbReference>
<keyword evidence="4" id="KW-0472">Membrane</keyword>
<feature type="transmembrane region" description="Helical" evidence="4">
    <location>
        <begin position="280"/>
        <end position="303"/>
    </location>
</feature>
<dbReference type="CDD" id="cd09071">
    <property type="entry name" value="FAR_C"/>
    <property type="match status" value="1"/>
</dbReference>
<proteinExistence type="inferred from homology"/>
<keyword evidence="3 4" id="KW-0443">Lipid metabolism</keyword>
<dbReference type="PANTHER" id="PTHR11011:SF60">
    <property type="entry name" value="FATTY ACYL-COA REDUCTASE-RELATED"/>
    <property type="match status" value="1"/>
</dbReference>
<dbReference type="EC" id="1.2.1.84" evidence="4"/>
<dbReference type="InterPro" id="IPR033640">
    <property type="entry name" value="FAR_C"/>
</dbReference>
<dbReference type="PANTHER" id="PTHR11011">
    <property type="entry name" value="MALE STERILITY PROTEIN 2-RELATED"/>
    <property type="match status" value="1"/>
</dbReference>
<evidence type="ECO:0000259" key="5">
    <source>
        <dbReference type="Pfam" id="PF03015"/>
    </source>
</evidence>
<dbReference type="AlphaFoldDB" id="A0A5E4N2S7"/>
<keyword evidence="4" id="KW-1133">Transmembrane helix</keyword>
<protein>
    <recommendedName>
        <fullName evidence="4">Fatty acyl-CoA reductase</fullName>
        <ecNumber evidence="4">1.2.1.84</ecNumber>
    </recommendedName>
</protein>
<feature type="domain" description="Thioester reductase (TE)" evidence="6">
    <location>
        <begin position="7"/>
        <end position="95"/>
    </location>
</feature>
<keyword evidence="8" id="KW-1185">Reference proteome</keyword>
<gene>
    <name evidence="7" type="ORF">CINCED_3A021430</name>
</gene>
<dbReference type="GO" id="GO:0035336">
    <property type="term" value="P:long-chain fatty-acyl-CoA metabolic process"/>
    <property type="evidence" value="ECO:0007669"/>
    <property type="project" value="TreeGrafter"/>
</dbReference>
<reference evidence="7 8" key="1">
    <citation type="submission" date="2019-08" db="EMBL/GenBank/DDBJ databases">
        <authorList>
            <person name="Alioto T."/>
            <person name="Alioto T."/>
            <person name="Gomez Garrido J."/>
        </authorList>
    </citation>
    <scope>NUCLEOTIDE SEQUENCE [LARGE SCALE GENOMIC DNA]</scope>
</reference>
<evidence type="ECO:0000313" key="8">
    <source>
        <dbReference type="Proteomes" id="UP000325440"/>
    </source>
</evidence>
<evidence type="ECO:0000256" key="4">
    <source>
        <dbReference type="RuleBase" id="RU363097"/>
    </source>
</evidence>